<dbReference type="KEGG" id="hmr:Hipma_1342"/>
<name>F2LXQ7_HIPMA</name>
<evidence type="ECO:0000313" key="1">
    <source>
        <dbReference type="EMBL" id="AEA34298.1"/>
    </source>
</evidence>
<dbReference type="STRING" id="760142.Hipma_1342"/>
<protein>
    <submittedName>
        <fullName evidence="1">Uncharacterized protein</fullName>
    </submittedName>
</protein>
<dbReference type="InParanoid" id="F2LXQ7"/>
<dbReference type="HOGENOM" id="CLU_171553_0_0_7"/>
<dbReference type="EMBL" id="CP002606">
    <property type="protein sequence ID" value="AEA34298.1"/>
    <property type="molecule type" value="Genomic_DNA"/>
</dbReference>
<dbReference type="InterPro" id="IPR058303">
    <property type="entry name" value="DUF7990"/>
</dbReference>
<dbReference type="Pfam" id="PF25952">
    <property type="entry name" value="DUF7990"/>
    <property type="match status" value="1"/>
</dbReference>
<gene>
    <name evidence="1" type="ordered locus">Hipma_1342</name>
</gene>
<reference evidence="1 2" key="1">
    <citation type="journal article" date="2011" name="Stand. Genomic Sci.">
        <title>Complete genome sequence of the thermophilic sulfur-reducer Hippea maritima type strain (MH(2)).</title>
        <authorList>
            <person name="Huntemann M."/>
            <person name="Lu M."/>
            <person name="Nolan M."/>
            <person name="Lapidus A."/>
            <person name="Lucas S."/>
            <person name="Hammon N."/>
            <person name="Deshpande S."/>
            <person name="Cheng J.F."/>
            <person name="Tapia R."/>
            <person name="Han C."/>
            <person name="Goodwin L."/>
            <person name="Pitluck S."/>
            <person name="Liolios K."/>
            <person name="Pagani I."/>
            <person name="Ivanova N."/>
            <person name="Ovchinikova G."/>
            <person name="Pati A."/>
            <person name="Chen A."/>
            <person name="Palaniappan K."/>
            <person name="Land M."/>
            <person name="Hauser L."/>
            <person name="Jeffries C.D."/>
            <person name="Detter J.C."/>
            <person name="Brambilla E.M."/>
            <person name="Rohde M."/>
            <person name="Spring S."/>
            <person name="Goker M."/>
            <person name="Woyke T."/>
            <person name="Bristow J."/>
            <person name="Eisen J.A."/>
            <person name="Markowitz V."/>
            <person name="Hugenholtz P."/>
            <person name="Kyrpides N.C."/>
            <person name="Klenk H.P."/>
            <person name="Mavromatis K."/>
        </authorList>
    </citation>
    <scope>NUCLEOTIDE SEQUENCE [LARGE SCALE GENOMIC DNA]</scope>
    <source>
        <strain evidence="2">ATCC 700847 / DSM 10411 / MH2</strain>
    </source>
</reference>
<proteinExistence type="predicted"/>
<dbReference type="AlphaFoldDB" id="F2LXQ7"/>
<dbReference type="Proteomes" id="UP000008139">
    <property type="component" value="Chromosome"/>
</dbReference>
<organism evidence="1 2">
    <name type="scientific">Hippea maritima (strain ATCC 700847 / DSM 10411 / MH2)</name>
    <dbReference type="NCBI Taxonomy" id="760142"/>
    <lineage>
        <taxon>Bacteria</taxon>
        <taxon>Pseudomonadati</taxon>
        <taxon>Campylobacterota</taxon>
        <taxon>Desulfurellia</taxon>
        <taxon>Desulfurellales</taxon>
        <taxon>Hippeaceae</taxon>
        <taxon>Hippea</taxon>
    </lineage>
</organism>
<dbReference type="eggNOG" id="ENOG5033G66">
    <property type="taxonomic scope" value="Bacteria"/>
</dbReference>
<evidence type="ECO:0000313" key="2">
    <source>
        <dbReference type="Proteomes" id="UP000008139"/>
    </source>
</evidence>
<sequence>MLEGFFKNLEAFIEGFKQQSTSAIELQLHEMENAFALVCFGSLMGMPSPPSYLGMALLPYLEHEIKVMIFKSERLDDKIAEFFDLSDI</sequence>
<accession>F2LXQ7</accession>
<keyword evidence="2" id="KW-1185">Reference proteome</keyword>
<dbReference type="OrthoDB" id="5421860at2"/>
<reference evidence="2" key="2">
    <citation type="submission" date="2011-03" db="EMBL/GenBank/DDBJ databases">
        <title>The complete genome of Hippea maritima DSM 10411.</title>
        <authorList>
            <consortium name="US DOE Joint Genome Institute (JGI-PGF)"/>
            <person name="Lucas S."/>
            <person name="Copeland A."/>
            <person name="Lapidus A."/>
            <person name="Bruce D."/>
            <person name="Goodwin L."/>
            <person name="Pitluck S."/>
            <person name="Peters L."/>
            <person name="Kyrpides N."/>
            <person name="Mavromatis K."/>
            <person name="Pagani I."/>
            <person name="Ivanova N."/>
            <person name="Mikhailova N."/>
            <person name="Lu M."/>
            <person name="Detter J.C."/>
            <person name="Tapia R."/>
            <person name="Han C."/>
            <person name="Land M."/>
            <person name="Hauser L."/>
            <person name="Markowitz V."/>
            <person name="Cheng J.-F."/>
            <person name="Hugenholtz P."/>
            <person name="Woyke T."/>
            <person name="Wu D."/>
            <person name="Spring S."/>
            <person name="Schroeder M."/>
            <person name="Brambilla E."/>
            <person name="Klenk H.-P."/>
            <person name="Eisen J.A."/>
        </authorList>
    </citation>
    <scope>NUCLEOTIDE SEQUENCE [LARGE SCALE GENOMIC DNA]</scope>
    <source>
        <strain evidence="2">ATCC 700847 / DSM 10411 / MH2</strain>
    </source>
</reference>